<protein>
    <submittedName>
        <fullName evidence="1">Uncharacterized protein</fullName>
    </submittedName>
</protein>
<gene>
    <name evidence="1" type="ORF">J2Y01_004585</name>
</gene>
<accession>A0ACC6KN57</accession>
<comment type="caution">
    <text evidence="1">The sequence shown here is derived from an EMBL/GenBank/DDBJ whole genome shotgun (WGS) entry which is preliminary data.</text>
</comment>
<dbReference type="EMBL" id="JAVDTP010000021">
    <property type="protein sequence ID" value="MDR6754054.1"/>
    <property type="molecule type" value="Genomic_DNA"/>
</dbReference>
<name>A0ACC6KN57_9DEIO</name>
<keyword evidence="2" id="KW-1185">Reference proteome</keyword>
<evidence type="ECO:0000313" key="1">
    <source>
        <dbReference type="EMBL" id="MDR6754054.1"/>
    </source>
</evidence>
<proteinExistence type="predicted"/>
<reference evidence="1" key="1">
    <citation type="submission" date="2023-07" db="EMBL/GenBank/DDBJ databases">
        <title>Sorghum-associated microbial communities from plants grown in Nebraska, USA.</title>
        <authorList>
            <person name="Schachtman D."/>
        </authorList>
    </citation>
    <scope>NUCLEOTIDE SEQUENCE</scope>
    <source>
        <strain evidence="1">BE73</strain>
    </source>
</reference>
<dbReference type="Proteomes" id="UP001252370">
    <property type="component" value="Unassembled WGS sequence"/>
</dbReference>
<sequence length="126" mass="13385">MTHAQRITTTPNLPLPDMYPRGTAEAGPVCDGCQVEHVTRPGYCSRCRPLTKSRRGTLRGAAGLLLVMTGGGAVSLTLATLIVLTGVVLMLWGAARLDGHRTADLFRTLHAVLRTALRAQPGGRAQ</sequence>
<evidence type="ECO:0000313" key="2">
    <source>
        <dbReference type="Proteomes" id="UP001252370"/>
    </source>
</evidence>
<organism evidence="1 2">
    <name type="scientific">Deinococcus soli</name>
    <name type="common">ex Cha et al. 2016</name>
    <dbReference type="NCBI Taxonomy" id="1309411"/>
    <lineage>
        <taxon>Bacteria</taxon>
        <taxon>Thermotogati</taxon>
        <taxon>Deinococcota</taxon>
        <taxon>Deinococci</taxon>
        <taxon>Deinococcales</taxon>
        <taxon>Deinococcaceae</taxon>
        <taxon>Deinococcus</taxon>
    </lineage>
</organism>